<dbReference type="EMBL" id="UXSR01006069">
    <property type="protein sequence ID" value="VDD84212.1"/>
    <property type="molecule type" value="Genomic_DNA"/>
</dbReference>
<evidence type="ECO:0000256" key="5">
    <source>
        <dbReference type="ARBA" id="ARBA00023136"/>
    </source>
</evidence>
<evidence type="ECO:0000313" key="7">
    <source>
        <dbReference type="EMBL" id="VDD84212.1"/>
    </source>
</evidence>
<organism evidence="7 8">
    <name type="scientific">Mesocestoides corti</name>
    <name type="common">Flatworm</name>
    <dbReference type="NCBI Taxonomy" id="53468"/>
    <lineage>
        <taxon>Eukaryota</taxon>
        <taxon>Metazoa</taxon>
        <taxon>Spiralia</taxon>
        <taxon>Lophotrochozoa</taxon>
        <taxon>Platyhelminthes</taxon>
        <taxon>Cestoda</taxon>
        <taxon>Eucestoda</taxon>
        <taxon>Cyclophyllidea</taxon>
        <taxon>Mesocestoididae</taxon>
        <taxon>Mesocestoides</taxon>
    </lineage>
</organism>
<evidence type="ECO:0000256" key="3">
    <source>
        <dbReference type="ARBA" id="ARBA00022692"/>
    </source>
</evidence>
<dbReference type="AlphaFoldDB" id="A0A0R3UQQ9"/>
<feature type="transmembrane region" description="Helical" evidence="6">
    <location>
        <begin position="91"/>
        <end position="114"/>
    </location>
</feature>
<evidence type="ECO:0008006" key="9">
    <source>
        <dbReference type="Google" id="ProtNLM"/>
    </source>
</evidence>
<dbReference type="PANTHER" id="PTHR43385:SF1">
    <property type="entry name" value="RIBOFLAVIN TRANSPORTER RIBJ"/>
    <property type="match status" value="1"/>
</dbReference>
<dbReference type="InterPro" id="IPR052983">
    <property type="entry name" value="MFS_Riboflavin_Transporter"/>
</dbReference>
<dbReference type="InterPro" id="IPR011701">
    <property type="entry name" value="MFS"/>
</dbReference>
<dbReference type="SUPFAM" id="SSF103473">
    <property type="entry name" value="MFS general substrate transporter"/>
    <property type="match status" value="1"/>
</dbReference>
<evidence type="ECO:0000313" key="8">
    <source>
        <dbReference type="Proteomes" id="UP000267029"/>
    </source>
</evidence>
<feature type="transmembrane region" description="Helical" evidence="6">
    <location>
        <begin position="215"/>
        <end position="235"/>
    </location>
</feature>
<keyword evidence="2" id="KW-0813">Transport</keyword>
<feature type="non-terminal residue" evidence="7">
    <location>
        <position position="284"/>
    </location>
</feature>
<dbReference type="Pfam" id="PF07690">
    <property type="entry name" value="MFS_1"/>
    <property type="match status" value="1"/>
</dbReference>
<dbReference type="Gene3D" id="1.20.1250.20">
    <property type="entry name" value="MFS general substrate transporter like domains"/>
    <property type="match status" value="1"/>
</dbReference>
<comment type="subcellular location">
    <subcellularLocation>
        <location evidence="1">Membrane</location>
        <topology evidence="1">Multi-pass membrane protein</topology>
    </subcellularLocation>
</comment>
<dbReference type="GO" id="GO:0022857">
    <property type="term" value="F:transmembrane transporter activity"/>
    <property type="evidence" value="ECO:0007669"/>
    <property type="project" value="InterPro"/>
</dbReference>
<feature type="transmembrane region" description="Helical" evidence="6">
    <location>
        <begin position="15"/>
        <end position="36"/>
    </location>
</feature>
<accession>A0A0R3UQQ9</accession>
<evidence type="ECO:0000256" key="6">
    <source>
        <dbReference type="SAM" id="Phobius"/>
    </source>
</evidence>
<keyword evidence="3 6" id="KW-0812">Transmembrane</keyword>
<sequence>MLTRLTVDYGLGPYIATYCILFGIGMGVPYSLIFSIASSWFPQHRATVVGIISSGFGLGALVFTPIQTAIINPNNLSPNGTKFPPSVEEKIPSVFLILGGIVLALEVIACILLHQKPEQDKTSKALQGGDNEMVDRTTGYAKVDVDGDDDKHVCEMGDKTTTDAPRVPRSYTTLEALKSVDFYLLWTIVFFDIIPVVLLTSTFKVYGIRSKFDDQFLSAIATTSAAFNCIGRVFWGFVVDHLSSKCPLMTFLLLWAALFITFPYVAANEAGKYLYAIWVFGLFF</sequence>
<gene>
    <name evidence="7" type="ORF">MCOS_LOCUS10215</name>
</gene>
<reference evidence="7 8" key="1">
    <citation type="submission" date="2018-10" db="EMBL/GenBank/DDBJ databases">
        <authorList>
            <consortium name="Pathogen Informatics"/>
        </authorList>
    </citation>
    <scope>NUCLEOTIDE SEQUENCE [LARGE SCALE GENOMIC DNA]</scope>
</reference>
<keyword evidence="4 6" id="KW-1133">Transmembrane helix</keyword>
<evidence type="ECO:0000256" key="2">
    <source>
        <dbReference type="ARBA" id="ARBA00022448"/>
    </source>
</evidence>
<feature type="transmembrane region" description="Helical" evidence="6">
    <location>
        <begin position="182"/>
        <end position="203"/>
    </location>
</feature>
<protein>
    <recommendedName>
        <fullName evidence="9">Major facilitator superfamily (MFS) profile domain-containing protein</fullName>
    </recommendedName>
</protein>
<proteinExistence type="predicted"/>
<name>A0A0R3UQQ9_MESCO</name>
<dbReference type="Proteomes" id="UP000267029">
    <property type="component" value="Unassembled WGS sequence"/>
</dbReference>
<evidence type="ECO:0000256" key="1">
    <source>
        <dbReference type="ARBA" id="ARBA00004141"/>
    </source>
</evidence>
<keyword evidence="5 6" id="KW-0472">Membrane</keyword>
<dbReference type="PANTHER" id="PTHR43385">
    <property type="entry name" value="RIBOFLAVIN TRANSPORTER RIBJ"/>
    <property type="match status" value="1"/>
</dbReference>
<feature type="transmembrane region" description="Helical" evidence="6">
    <location>
        <begin position="247"/>
        <end position="266"/>
    </location>
</feature>
<dbReference type="InterPro" id="IPR036259">
    <property type="entry name" value="MFS_trans_sf"/>
</dbReference>
<feature type="transmembrane region" description="Helical" evidence="6">
    <location>
        <begin position="48"/>
        <end position="71"/>
    </location>
</feature>
<evidence type="ECO:0000256" key="4">
    <source>
        <dbReference type="ARBA" id="ARBA00022989"/>
    </source>
</evidence>
<keyword evidence="8" id="KW-1185">Reference proteome</keyword>
<dbReference type="GO" id="GO:0016020">
    <property type="term" value="C:membrane"/>
    <property type="evidence" value="ECO:0007669"/>
    <property type="project" value="UniProtKB-SubCell"/>
</dbReference>
<dbReference type="OrthoDB" id="410267at2759"/>